<dbReference type="EMBL" id="HG937693">
    <property type="protein sequence ID" value="CDP34699.1"/>
    <property type="molecule type" value="Genomic_DNA"/>
</dbReference>
<sequence length="689" mass="79055">MSDTSSSVSSLESDASLVDQNGSDMYLQALFGYLDPKHYGIATSYLRVIQYSEDSTDFWRKLRHFVRFASKYQSLLNEDLVLVIQDGVKVWGQINCYLKKRELKYKYLVGPANCFVVTMLSPLHKFASQNIPRDLLLESGLNLLADTGGSYEIYLQLHSMLEICSNAFGVPHSISKAKNRDGLGMKSPDNSAFPQYLPLIRVIQGAPIIPTFMIETGASDQSVKVEIDCMSTILGSNFMVESVLGIDIHMNHNSQKLKSIGFIVFDVSVSAMLDLYNSLSDDYEKALTSIVLKRKAEFKLDEVRAIRQLKECIEDNGDYKSVCRKIAKQYRQRMKHDLMRDLDTPGRPNKNHTRNTLKRFGFKTTELISEEKHYQDVIDLCDKATSIYSVQELLDRKMVRKADSFVVQRLYRRRTVQNVTYRDQHDLILPGTALSSTHWWRQNKVVLPSTVLKRFLYEMSLHCSRSNLEWCKVHLETPWEYLRQDAHVPVALLNSPDGVPEEAALRHLKRLYDDDPQRCPLIRTEVEHWTTEAIELQLSEWGVTANGSRHTLTIKFLYKHTESALRVSTTQSSAFSSSIYCLEKESERVKLDSDNPYQEGLPRNVARCLTMQTKSKRKKLRKLLLKDELEKVLLEINDDVLALEGLSELFQQDMPAVRFILSGRGAFYFLRTRAAVLNRSSALDPLVIW</sequence>
<dbReference type="PhylomeDB" id="A0A060T1S6"/>
<accession>A0A060T1S6</accession>
<gene>
    <name evidence="1" type="ORF">GNLVRS02_ARAD1C18502g</name>
</gene>
<reference evidence="1" key="1">
    <citation type="submission" date="2014-02" db="EMBL/GenBank/DDBJ databases">
        <authorList>
            <person name="Genoscope - CEA"/>
        </authorList>
    </citation>
    <scope>NUCLEOTIDE SEQUENCE</scope>
    <source>
        <strain evidence="1">LS3</strain>
    </source>
</reference>
<dbReference type="AlphaFoldDB" id="A0A060T1S6"/>
<organism evidence="1">
    <name type="scientific">Blastobotrys adeninivorans</name>
    <name type="common">Yeast</name>
    <name type="synonym">Arxula adeninivorans</name>
    <dbReference type="NCBI Taxonomy" id="409370"/>
    <lineage>
        <taxon>Eukaryota</taxon>
        <taxon>Fungi</taxon>
        <taxon>Dikarya</taxon>
        <taxon>Ascomycota</taxon>
        <taxon>Saccharomycotina</taxon>
        <taxon>Dipodascomycetes</taxon>
        <taxon>Dipodascales</taxon>
        <taxon>Trichomonascaceae</taxon>
        <taxon>Blastobotrys</taxon>
    </lineage>
</organism>
<name>A0A060T1S6_BLAAD</name>
<evidence type="ECO:0000313" key="1">
    <source>
        <dbReference type="EMBL" id="CDP34699.1"/>
    </source>
</evidence>
<protein>
    <submittedName>
        <fullName evidence="1">ARAD1C18502p</fullName>
    </submittedName>
</protein>
<reference evidence="1" key="2">
    <citation type="submission" date="2014-06" db="EMBL/GenBank/DDBJ databases">
        <title>The complete genome of Blastobotrys (Arxula) adeninivorans LS3 - a yeast of biotechnological interest.</title>
        <authorList>
            <person name="Kunze G."/>
            <person name="Gaillardin C."/>
            <person name="Czernicka M."/>
            <person name="Durrens P."/>
            <person name="Martin T."/>
            <person name="Boer E."/>
            <person name="Gabaldon T."/>
            <person name="Cruz J."/>
            <person name="Talla E."/>
            <person name="Marck C."/>
            <person name="Goffeau A."/>
            <person name="Barbe V."/>
            <person name="Baret P."/>
            <person name="Baronian K."/>
            <person name="Beier S."/>
            <person name="Bleykasten C."/>
            <person name="Bode R."/>
            <person name="Casaregola S."/>
            <person name="Despons L."/>
            <person name="Fairhead C."/>
            <person name="Giersberg M."/>
            <person name="Gierski P."/>
            <person name="Hahnel U."/>
            <person name="Hartmann A."/>
            <person name="Jankowska D."/>
            <person name="Jubin C."/>
            <person name="Jung P."/>
            <person name="Lafontaine I."/>
            <person name="Leh-Louis V."/>
            <person name="Lemaire M."/>
            <person name="Marcet-Houben M."/>
            <person name="Mascher M."/>
            <person name="Morel G."/>
            <person name="Richard G.-F."/>
            <person name="Riechen J."/>
            <person name="Sacerdot C."/>
            <person name="Sarkar A."/>
            <person name="Savel G."/>
            <person name="Schacherer J."/>
            <person name="Sherman D."/>
            <person name="Straub M.-L."/>
            <person name="Stein N."/>
            <person name="Thierry A."/>
            <person name="Trautwein-Schult A."/>
            <person name="Westhof E."/>
            <person name="Worch S."/>
            <person name="Dujon B."/>
            <person name="Souciet J.-L."/>
            <person name="Wincker P."/>
            <person name="Scholz U."/>
            <person name="Neuveglise N."/>
        </authorList>
    </citation>
    <scope>NUCLEOTIDE SEQUENCE</scope>
    <source>
        <strain evidence="1">LS3</strain>
    </source>
</reference>
<proteinExistence type="predicted"/>